<comment type="caution">
    <text evidence="1">The sequence shown here is derived from an EMBL/GenBank/DDBJ whole genome shotgun (WGS) entry which is preliminary data.</text>
</comment>
<dbReference type="Proteomes" id="UP000252355">
    <property type="component" value="Unassembled WGS sequence"/>
</dbReference>
<dbReference type="InterPro" id="IPR015943">
    <property type="entry name" value="WD40/YVTN_repeat-like_dom_sf"/>
</dbReference>
<gene>
    <name evidence="1" type="ORF">OZSIB_2955</name>
</gene>
<dbReference type="EMBL" id="QOQW01000005">
    <property type="protein sequence ID" value="RCK80642.1"/>
    <property type="molecule type" value="Genomic_DNA"/>
</dbReference>
<sequence length="763" mass="83197">MGLCCLLQILASRLEACDPEPGVQHFPQLVVKPPILKVGYFEVHNERNGLPCNRIRSLLVQDEMVLAGTEGDGLLLYAGRGWRQFTPKSTPAFPSVTVVGLAPGEKAFTALAATIDGLVEIAGLDGHPRFTLIRVPPPFSSNLLAVARPVEAAPDASDRLVGTNAEVGLLSGAGFLPFSPPDDRQPTGFGVILPTKNTVWVGCSDGLYRTEGGKLSWFAPPGLDFGWVQALTGVENDLFVGGSNGGWRLRDDTPHDLLPGVWVTALGLTPGSPPQFDGSAFRAFEFRQAGTRQAIEESASYRAVKADLDALNLRYQRYLTTYAGQGNPPASEVNAMWSEFMRVQDRINQLGPSVQIEAALARGLWVGTQDQGVILFGTDGQRYHFTSENSKLPENRITAIGCRRDGETWIGTWENGLLRYTRIVVSPDKAPEKLWSGRPTLIRVLSDRLYVGTEDEGLIRLDPRTGQLEARFSSDTIPGFPRRITGLGLDDKSRLWVAGDTGVFMEADGRWKRFTVQEGLPDQAIRCLEVDAWGRVYVAGGAKGKISEQVAVFNGEGFSTFRADFVARLLGLAAADRAAALRQLGLIGTFQREFAAHQASAALALYDRTASASEVVAMLGTPHYLLIGGAGGEQAIFDGEGFKFLSAKATGGSLDRIVRLARRQNGDHLIMGRTRLFLFDGQHYREITSLSSLQATELTDLVLDPRNPDTFWVGYHTVQGGGFALFQDPIWKEVTTDEPVRSVAPLEPFIYYATNSGVWRVVE</sequence>
<name>A0A367ZTF7_9BACT</name>
<reference evidence="1 2" key="1">
    <citation type="submission" date="2018-05" db="EMBL/GenBank/DDBJ databases">
        <title>A metagenomic window into the 2 km-deep terrestrial subsurface aquifer revealed taxonomically and functionally diverse microbial community comprising novel uncultured bacterial lineages.</title>
        <authorList>
            <person name="Kadnikov V.V."/>
            <person name="Mardanov A.V."/>
            <person name="Beletsky A.V."/>
            <person name="Banks D."/>
            <person name="Pimenov N.V."/>
            <person name="Frank Y.A."/>
            <person name="Karnachuk O.V."/>
            <person name="Ravin N.V."/>
        </authorList>
    </citation>
    <scope>NUCLEOTIDE SEQUENCE [LARGE SCALE GENOMIC DNA]</scope>
    <source>
        <strain evidence="1">BY5</strain>
    </source>
</reference>
<accession>A0A367ZTF7</accession>
<organism evidence="1 2">
    <name type="scientific">Candidatus Ozemobacter sibiricus</name>
    <dbReference type="NCBI Taxonomy" id="2268124"/>
    <lineage>
        <taxon>Bacteria</taxon>
        <taxon>Candidatus Ozemobacteria</taxon>
        <taxon>Candidatus Ozemobacterales</taxon>
        <taxon>Candidatus Ozemobacteraceae</taxon>
        <taxon>Candidatus Ozemobacter</taxon>
    </lineage>
</organism>
<proteinExistence type="predicted"/>
<dbReference type="AlphaFoldDB" id="A0A367ZTF7"/>
<evidence type="ECO:0000313" key="1">
    <source>
        <dbReference type="EMBL" id="RCK80642.1"/>
    </source>
</evidence>
<dbReference type="Gene3D" id="2.130.10.10">
    <property type="entry name" value="YVTN repeat-like/Quinoprotein amine dehydrogenase"/>
    <property type="match status" value="1"/>
</dbReference>
<protein>
    <submittedName>
        <fullName evidence="1">Uncharacterized protein</fullName>
    </submittedName>
</protein>
<dbReference type="SUPFAM" id="SSF63829">
    <property type="entry name" value="Calcium-dependent phosphotriesterase"/>
    <property type="match status" value="1"/>
</dbReference>
<evidence type="ECO:0000313" key="2">
    <source>
        <dbReference type="Proteomes" id="UP000252355"/>
    </source>
</evidence>